<dbReference type="PANTHER" id="PTHR24179">
    <property type="entry name" value="PROTEIN PHOSPHATASE 1 REGULATORY SUBUNIT 12"/>
    <property type="match status" value="1"/>
</dbReference>
<name>A0A8T2IDS9_9PIPI</name>
<dbReference type="GO" id="GO:0017020">
    <property type="term" value="F:myosin phosphatase regulator activity"/>
    <property type="evidence" value="ECO:0007669"/>
    <property type="project" value="TreeGrafter"/>
</dbReference>
<dbReference type="AlphaFoldDB" id="A0A8T2IDS9"/>
<keyword evidence="2" id="KW-0040">ANK repeat</keyword>
<evidence type="ECO:0000256" key="2">
    <source>
        <dbReference type="ARBA" id="ARBA00023043"/>
    </source>
</evidence>
<dbReference type="SUPFAM" id="SSF48403">
    <property type="entry name" value="Ankyrin repeat"/>
    <property type="match status" value="1"/>
</dbReference>
<evidence type="ECO:0000313" key="4">
    <source>
        <dbReference type="EMBL" id="KAG8430162.1"/>
    </source>
</evidence>
<protein>
    <submittedName>
        <fullName evidence="4">Uncharacterized protein</fullName>
    </submittedName>
</protein>
<dbReference type="GO" id="GO:0005737">
    <property type="term" value="C:cytoplasm"/>
    <property type="evidence" value="ECO:0007669"/>
    <property type="project" value="TreeGrafter"/>
</dbReference>
<comment type="caution">
    <text evidence="4">The sequence shown here is derived from an EMBL/GenBank/DDBJ whole genome shotgun (WGS) entry which is preliminary data.</text>
</comment>
<feature type="region of interest" description="Disordered" evidence="3">
    <location>
        <begin position="1"/>
        <end position="52"/>
    </location>
</feature>
<dbReference type="EMBL" id="JAACNH010001413">
    <property type="protein sequence ID" value="KAG8430162.1"/>
    <property type="molecule type" value="Genomic_DNA"/>
</dbReference>
<feature type="non-terminal residue" evidence="4">
    <location>
        <position position="93"/>
    </location>
</feature>
<gene>
    <name evidence="4" type="ORF">GDO86_018342</name>
</gene>
<keyword evidence="1" id="KW-0677">Repeat</keyword>
<keyword evidence="5" id="KW-1185">Reference proteome</keyword>
<proteinExistence type="predicted"/>
<accession>A0A8T2IDS9</accession>
<dbReference type="Proteomes" id="UP000812440">
    <property type="component" value="Unassembled WGS sequence"/>
</dbReference>
<reference evidence="4" key="1">
    <citation type="thesis" date="2020" institute="ProQuest LLC" country="789 East Eisenhower Parkway, Ann Arbor, MI, USA">
        <title>Comparative Genomics and Chromosome Evolution.</title>
        <authorList>
            <person name="Mudd A.B."/>
        </authorList>
    </citation>
    <scope>NUCLEOTIDE SEQUENCE</scope>
    <source>
        <strain evidence="4">Female2</strain>
        <tissue evidence="4">Blood</tissue>
    </source>
</reference>
<dbReference type="PANTHER" id="PTHR24179:SF30">
    <property type="entry name" value="PROTEIN PHOSPHATASE 1 REGULATORY SUBUNIT 16A"/>
    <property type="match status" value="1"/>
</dbReference>
<dbReference type="Gene3D" id="1.25.40.20">
    <property type="entry name" value="Ankyrin repeat-containing domain"/>
    <property type="match status" value="1"/>
</dbReference>
<evidence type="ECO:0000256" key="3">
    <source>
        <dbReference type="SAM" id="MobiDB-lite"/>
    </source>
</evidence>
<evidence type="ECO:0000313" key="5">
    <source>
        <dbReference type="Proteomes" id="UP000812440"/>
    </source>
</evidence>
<dbReference type="InterPro" id="IPR051226">
    <property type="entry name" value="PP1_Regulatory_Subunit"/>
</dbReference>
<organism evidence="4 5">
    <name type="scientific">Hymenochirus boettgeri</name>
    <name type="common">Congo dwarf clawed frog</name>
    <dbReference type="NCBI Taxonomy" id="247094"/>
    <lineage>
        <taxon>Eukaryota</taxon>
        <taxon>Metazoa</taxon>
        <taxon>Chordata</taxon>
        <taxon>Craniata</taxon>
        <taxon>Vertebrata</taxon>
        <taxon>Euteleostomi</taxon>
        <taxon>Amphibia</taxon>
        <taxon>Batrachia</taxon>
        <taxon>Anura</taxon>
        <taxon>Pipoidea</taxon>
        <taxon>Pipidae</taxon>
        <taxon>Pipinae</taxon>
        <taxon>Hymenochirus</taxon>
    </lineage>
</organism>
<sequence>MADPPELVSEMGTQERLRQGQRHRAQQLRDWAQRERETGTGTLGPRGHRVTFPPNVTLMEAATRNDVREVQHLLQNGYSPNLYNEDGLTALHQ</sequence>
<evidence type="ECO:0000256" key="1">
    <source>
        <dbReference type="ARBA" id="ARBA00022737"/>
    </source>
</evidence>
<dbReference type="OrthoDB" id="19014at2759"/>
<dbReference type="GO" id="GO:0004857">
    <property type="term" value="F:enzyme inhibitor activity"/>
    <property type="evidence" value="ECO:0007669"/>
    <property type="project" value="TreeGrafter"/>
</dbReference>
<dbReference type="InterPro" id="IPR036770">
    <property type="entry name" value="Ankyrin_rpt-contain_sf"/>
</dbReference>